<evidence type="ECO:0000256" key="6">
    <source>
        <dbReference type="ARBA" id="ARBA00022741"/>
    </source>
</evidence>
<dbReference type="InterPro" id="IPR003661">
    <property type="entry name" value="HisK_dim/P_dom"/>
</dbReference>
<dbReference type="Pfam" id="PF12860">
    <property type="entry name" value="PAS_7"/>
    <property type="match status" value="1"/>
</dbReference>
<dbReference type="PRINTS" id="PR00344">
    <property type="entry name" value="BCTRLSENSOR"/>
</dbReference>
<dbReference type="Gene3D" id="2.10.70.100">
    <property type="match status" value="1"/>
</dbReference>
<name>A0A2W2BC26_9HYPH</name>
<keyword evidence="4" id="KW-0597">Phosphoprotein</keyword>
<accession>A0A2W2BC26</accession>
<dbReference type="RefSeq" id="WP_111196475.1">
    <property type="nucleotide sequence ID" value="NZ_QKVK01000002.1"/>
</dbReference>
<evidence type="ECO:0000259" key="13">
    <source>
        <dbReference type="PROSITE" id="PS50113"/>
    </source>
</evidence>
<evidence type="ECO:0000256" key="9">
    <source>
        <dbReference type="ARBA" id="ARBA00023012"/>
    </source>
</evidence>
<dbReference type="Gene3D" id="3.30.450.20">
    <property type="entry name" value="PAS domain"/>
    <property type="match status" value="2"/>
</dbReference>
<evidence type="ECO:0000259" key="12">
    <source>
        <dbReference type="PROSITE" id="PS50109"/>
    </source>
</evidence>
<proteinExistence type="predicted"/>
<dbReference type="SMART" id="SM00388">
    <property type="entry name" value="HisKA"/>
    <property type="match status" value="1"/>
</dbReference>
<dbReference type="PROSITE" id="PS50113">
    <property type="entry name" value="PAC"/>
    <property type="match status" value="1"/>
</dbReference>
<dbReference type="InterPro" id="IPR004358">
    <property type="entry name" value="Sig_transdc_His_kin-like_C"/>
</dbReference>
<dbReference type="FunFam" id="3.30.565.10:FF:000006">
    <property type="entry name" value="Sensor histidine kinase WalK"/>
    <property type="match status" value="1"/>
</dbReference>
<dbReference type="GO" id="GO:0005524">
    <property type="term" value="F:ATP binding"/>
    <property type="evidence" value="ECO:0007669"/>
    <property type="project" value="UniProtKB-KW"/>
</dbReference>
<comment type="subcellular location">
    <subcellularLocation>
        <location evidence="2">Membrane</location>
    </subcellularLocation>
</comment>
<dbReference type="SUPFAM" id="SSF55874">
    <property type="entry name" value="ATPase domain of HSP90 chaperone/DNA topoisomerase II/histidine kinase"/>
    <property type="match status" value="1"/>
</dbReference>
<dbReference type="PANTHER" id="PTHR43047">
    <property type="entry name" value="TWO-COMPONENT HISTIDINE PROTEIN KINASE"/>
    <property type="match status" value="1"/>
</dbReference>
<dbReference type="EC" id="2.7.13.3" evidence="3"/>
<dbReference type="GO" id="GO:0005886">
    <property type="term" value="C:plasma membrane"/>
    <property type="evidence" value="ECO:0007669"/>
    <property type="project" value="TreeGrafter"/>
</dbReference>
<keyword evidence="7 14" id="KW-0418">Kinase</keyword>
<dbReference type="Pfam" id="PF08447">
    <property type="entry name" value="PAS_3"/>
    <property type="match status" value="1"/>
</dbReference>
<keyword evidence="9" id="KW-0902">Two-component regulatory system</keyword>
<keyword evidence="8" id="KW-0067">ATP-binding</keyword>
<dbReference type="EMBL" id="QKVK01000002">
    <property type="protein sequence ID" value="PZF77728.1"/>
    <property type="molecule type" value="Genomic_DNA"/>
</dbReference>
<dbReference type="InterPro" id="IPR000700">
    <property type="entry name" value="PAS-assoc_C"/>
</dbReference>
<evidence type="ECO:0000256" key="7">
    <source>
        <dbReference type="ARBA" id="ARBA00022777"/>
    </source>
</evidence>
<dbReference type="InterPro" id="IPR003594">
    <property type="entry name" value="HATPase_dom"/>
</dbReference>
<gene>
    <name evidence="14" type="ORF">DK847_04660</name>
</gene>
<dbReference type="InterPro" id="IPR001610">
    <property type="entry name" value="PAC"/>
</dbReference>
<dbReference type="PANTHER" id="PTHR43047:SF72">
    <property type="entry name" value="OSMOSENSING HISTIDINE PROTEIN KINASE SLN1"/>
    <property type="match status" value="1"/>
</dbReference>
<sequence>MGKTHIGELFFKERVLRVPSPWPGRFRIAIGERHLRLLITSLIVLFLLMLGSSLLVQLTDSRTTHVAEQNRLSALHGQLAAQRIKAEIAGALAAGRTPPVVSSDYLKALLPPEALAEERVFAVANSTGEIAASIPASAQLDGKFITSVLSPRFVTEAPINTGEMAPLTLASGEEGFVAMYDLGDYPGTLIVLQRQQDVLSAWRSGVTQVTALFIVTFFVLMLLGAAFHWQAAKAAEADSILGVATARLDKALDRGQCGMWDWDVNRGIIFWSRSMFDMLGMPVKGDYLSFAEMASRIHENDTQLEEAVEQLLDGQITSFDQEFRMRHQDGHYVWLRARVALAPGEQQGQPHLMGIVFDITQQKLADKLNKEAELRLKDAIENISEAFVLWDADNRLVLCNSKYQQFHSLPASVCIPGTPYEDVVRSAKEPAITKRTGIRGEGGGEGRSFEVQLADRRWLQINERRTKDGGFVSVGTDITALKLQEERLRMSERELMMTVRDLQKERLLADQQAQRLADLADKYAREKTRAEAANRSKSEFLANMSHELRTPLNAIIGFSEVMLAQMFGPMGSDKYAEYSRDIHRSGQFLLDVINDILDMSKIEAGRMSLECETLQVDAALDEVMRLITPRAFEGGVTVERQVPQGFTLWADRRAFKQVLINLLSNAVKFTPEGGRITVSALASNGVMAIAIRDTGIGIPARDIEKLGRPFEQVENQFTKSRGGSGLGLAISKSFVELHGGTLSIRSTVGQGTEVTITFPLRPAAAKVA</sequence>
<keyword evidence="10 11" id="KW-0472">Membrane</keyword>
<keyword evidence="6" id="KW-0547">Nucleotide-binding</keyword>
<dbReference type="NCBIfam" id="TIGR00229">
    <property type="entry name" value="sensory_box"/>
    <property type="match status" value="1"/>
</dbReference>
<dbReference type="Pfam" id="PF00512">
    <property type="entry name" value="HisKA"/>
    <property type="match status" value="1"/>
</dbReference>
<organism evidence="14 15">
    <name type="scientific">Aestuariivirga litoralis</name>
    <dbReference type="NCBI Taxonomy" id="2650924"/>
    <lineage>
        <taxon>Bacteria</taxon>
        <taxon>Pseudomonadati</taxon>
        <taxon>Pseudomonadota</taxon>
        <taxon>Alphaproteobacteria</taxon>
        <taxon>Hyphomicrobiales</taxon>
        <taxon>Aestuariivirgaceae</taxon>
        <taxon>Aestuariivirga</taxon>
    </lineage>
</organism>
<dbReference type="SMART" id="SM00086">
    <property type="entry name" value="PAC"/>
    <property type="match status" value="1"/>
</dbReference>
<dbReference type="SUPFAM" id="SSF55785">
    <property type="entry name" value="PYP-like sensor domain (PAS domain)"/>
    <property type="match status" value="2"/>
</dbReference>
<dbReference type="CDD" id="cd00130">
    <property type="entry name" value="PAS"/>
    <property type="match status" value="1"/>
</dbReference>
<keyword evidence="5" id="KW-0808">Transferase</keyword>
<dbReference type="AlphaFoldDB" id="A0A2W2BC26"/>
<evidence type="ECO:0000256" key="8">
    <source>
        <dbReference type="ARBA" id="ARBA00022840"/>
    </source>
</evidence>
<dbReference type="CDD" id="cd00082">
    <property type="entry name" value="HisKA"/>
    <property type="match status" value="1"/>
</dbReference>
<dbReference type="Proteomes" id="UP000248795">
    <property type="component" value="Unassembled WGS sequence"/>
</dbReference>
<evidence type="ECO:0000313" key="14">
    <source>
        <dbReference type="EMBL" id="PZF77728.1"/>
    </source>
</evidence>
<dbReference type="CDD" id="cd16922">
    <property type="entry name" value="HATPase_EvgS-ArcB-TorS-like"/>
    <property type="match status" value="1"/>
</dbReference>
<evidence type="ECO:0000313" key="15">
    <source>
        <dbReference type="Proteomes" id="UP000248795"/>
    </source>
</evidence>
<dbReference type="SUPFAM" id="SSF47384">
    <property type="entry name" value="Homodimeric domain of signal transducing histidine kinase"/>
    <property type="match status" value="1"/>
</dbReference>
<dbReference type="Gene3D" id="3.30.565.10">
    <property type="entry name" value="Histidine kinase-like ATPase, C-terminal domain"/>
    <property type="match status" value="1"/>
</dbReference>
<dbReference type="FunFam" id="1.10.287.130:FF:000038">
    <property type="entry name" value="Sensory transduction histidine kinase"/>
    <property type="match status" value="1"/>
</dbReference>
<dbReference type="SMART" id="SM00387">
    <property type="entry name" value="HATPase_c"/>
    <property type="match status" value="1"/>
</dbReference>
<comment type="caution">
    <text evidence="14">The sequence shown here is derived from an EMBL/GenBank/DDBJ whole genome shotgun (WGS) entry which is preliminary data.</text>
</comment>
<dbReference type="SMART" id="SM00091">
    <property type="entry name" value="PAS"/>
    <property type="match status" value="2"/>
</dbReference>
<dbReference type="InterPro" id="IPR000014">
    <property type="entry name" value="PAS"/>
</dbReference>
<protein>
    <recommendedName>
        <fullName evidence="3">histidine kinase</fullName>
        <ecNumber evidence="3">2.7.13.3</ecNumber>
    </recommendedName>
</protein>
<dbReference type="InterPro" id="IPR035965">
    <property type="entry name" value="PAS-like_dom_sf"/>
</dbReference>
<evidence type="ECO:0000256" key="1">
    <source>
        <dbReference type="ARBA" id="ARBA00000085"/>
    </source>
</evidence>
<keyword evidence="11" id="KW-0812">Transmembrane</keyword>
<dbReference type="InterPro" id="IPR036890">
    <property type="entry name" value="HATPase_C_sf"/>
</dbReference>
<evidence type="ECO:0000256" key="10">
    <source>
        <dbReference type="ARBA" id="ARBA00023136"/>
    </source>
</evidence>
<dbReference type="Pfam" id="PF02518">
    <property type="entry name" value="HATPase_c"/>
    <property type="match status" value="1"/>
</dbReference>
<evidence type="ECO:0000256" key="5">
    <source>
        <dbReference type="ARBA" id="ARBA00022679"/>
    </source>
</evidence>
<feature type="domain" description="Histidine kinase" evidence="12">
    <location>
        <begin position="543"/>
        <end position="762"/>
    </location>
</feature>
<dbReference type="InterPro" id="IPR013655">
    <property type="entry name" value="PAS_fold_3"/>
</dbReference>
<dbReference type="InterPro" id="IPR005467">
    <property type="entry name" value="His_kinase_dom"/>
</dbReference>
<keyword evidence="15" id="KW-1185">Reference proteome</keyword>
<reference evidence="15" key="1">
    <citation type="submission" date="2018-06" db="EMBL/GenBank/DDBJ databases">
        <title>Aestuariibacter litoralis strain KCTC 52945T.</title>
        <authorList>
            <person name="Li X."/>
            <person name="Salam N."/>
            <person name="Li J.-L."/>
            <person name="Chen Y.-M."/>
            <person name="Yang Z.-W."/>
            <person name="Zhang L.-Y."/>
            <person name="Han M.-X."/>
            <person name="Xiao M."/>
            <person name="Li W.-J."/>
        </authorList>
    </citation>
    <scope>NUCLEOTIDE SEQUENCE [LARGE SCALE GENOMIC DNA]</scope>
    <source>
        <strain evidence="15">KCTC 52945</strain>
    </source>
</reference>
<dbReference type="GO" id="GO:0000155">
    <property type="term" value="F:phosphorelay sensor kinase activity"/>
    <property type="evidence" value="ECO:0007669"/>
    <property type="project" value="InterPro"/>
</dbReference>
<evidence type="ECO:0000256" key="2">
    <source>
        <dbReference type="ARBA" id="ARBA00004370"/>
    </source>
</evidence>
<dbReference type="PROSITE" id="PS50109">
    <property type="entry name" value="HIS_KIN"/>
    <property type="match status" value="1"/>
</dbReference>
<feature type="transmembrane region" description="Helical" evidence="11">
    <location>
        <begin position="35"/>
        <end position="56"/>
    </location>
</feature>
<evidence type="ECO:0000256" key="11">
    <source>
        <dbReference type="SAM" id="Phobius"/>
    </source>
</evidence>
<feature type="domain" description="PAC" evidence="13">
    <location>
        <begin position="319"/>
        <end position="371"/>
    </location>
</feature>
<dbReference type="Gene3D" id="1.10.287.130">
    <property type="match status" value="1"/>
</dbReference>
<keyword evidence="11" id="KW-1133">Transmembrane helix</keyword>
<evidence type="ECO:0000256" key="3">
    <source>
        <dbReference type="ARBA" id="ARBA00012438"/>
    </source>
</evidence>
<dbReference type="InterPro" id="IPR036097">
    <property type="entry name" value="HisK_dim/P_sf"/>
</dbReference>
<dbReference type="GO" id="GO:0009927">
    <property type="term" value="F:histidine phosphotransfer kinase activity"/>
    <property type="evidence" value="ECO:0007669"/>
    <property type="project" value="TreeGrafter"/>
</dbReference>
<feature type="transmembrane region" description="Helical" evidence="11">
    <location>
        <begin position="209"/>
        <end position="229"/>
    </location>
</feature>
<comment type="catalytic activity">
    <reaction evidence="1">
        <text>ATP + protein L-histidine = ADP + protein N-phospho-L-histidine.</text>
        <dbReference type="EC" id="2.7.13.3"/>
    </reaction>
</comment>
<evidence type="ECO:0000256" key="4">
    <source>
        <dbReference type="ARBA" id="ARBA00022553"/>
    </source>
</evidence>